<dbReference type="Gene3D" id="1.20.810.10">
    <property type="entry name" value="Cytochrome Bc1 Complex, Chain C"/>
    <property type="match status" value="1"/>
</dbReference>
<evidence type="ECO:0000256" key="4">
    <source>
        <dbReference type="ARBA" id="ARBA00022617"/>
    </source>
</evidence>
<dbReference type="CDD" id="cd00290">
    <property type="entry name" value="cytochrome_b_C"/>
    <property type="match status" value="1"/>
</dbReference>
<reference evidence="20" key="1">
    <citation type="journal article" date="2021" name="Eur. J. Phycol.">
        <title>High-throughput sequencing of the kelp Alaria (Phaeophyceae) reveals epi-endobiotic associations, including a likely phaeophycean parasite.</title>
        <authorList>
            <person name="Bringloe T.T."/>
            <person name="Sauermann R."/>
            <person name="Krause-Jensen D."/>
            <person name="Olesen B."/>
            <person name="Klimova A."/>
            <person name="Klochkova T.A."/>
            <person name="Verbruggen H."/>
        </authorList>
    </citation>
    <scope>NUCLEOTIDE SEQUENCE</scope>
</reference>
<accession>A0A8E8PEC1</accession>
<evidence type="ECO:0000256" key="15">
    <source>
        <dbReference type="PIRSR" id="PIRSR038885-1"/>
    </source>
</evidence>
<keyword evidence="13 17" id="KW-0496">Mitochondrion</keyword>
<dbReference type="InterPro" id="IPR016174">
    <property type="entry name" value="Di-haem_cyt_TM"/>
</dbReference>
<keyword evidence="3 17" id="KW-0813">Transport</keyword>
<feature type="domain" description="Cytochrome b/b6 N-terminal region profile" evidence="18">
    <location>
        <begin position="1"/>
        <end position="210"/>
    </location>
</feature>
<dbReference type="InterPro" id="IPR048260">
    <property type="entry name" value="Cytochrome_b_C_euk/bac"/>
</dbReference>
<evidence type="ECO:0000256" key="12">
    <source>
        <dbReference type="ARBA" id="ARBA00023078"/>
    </source>
</evidence>
<feature type="binding site" description="axial binding residue" evidence="16">
    <location>
        <position position="82"/>
    </location>
    <ligand>
        <name>heme b</name>
        <dbReference type="ChEBI" id="CHEBI:60344"/>
        <label>b562</label>
    </ligand>
    <ligandPart>
        <name>Fe</name>
        <dbReference type="ChEBI" id="CHEBI:18248"/>
    </ligandPart>
</feature>
<gene>
    <name evidence="20" type="primary">cob</name>
</gene>
<feature type="transmembrane region" description="Helical" evidence="17">
    <location>
        <begin position="76"/>
        <end position="98"/>
    </location>
</feature>
<evidence type="ECO:0000256" key="11">
    <source>
        <dbReference type="ARBA" id="ARBA00023004"/>
    </source>
</evidence>
<dbReference type="InterPro" id="IPR005797">
    <property type="entry name" value="Cyt_b/b6_N"/>
</dbReference>
<keyword evidence="6 17" id="KW-0812">Transmembrane</keyword>
<keyword evidence="10 17" id="KW-1133">Transmembrane helix</keyword>
<sequence length="433" mass="49633">MSRFNLDGIISWIDSHIIDYPTAMNLNYNWSFGAAAGFCLVIQILSGSFLAMHYVSDTHYAFSSIEHIMRDVKGGWLIRYIHSNGASLFFIVVYAHIFRGLYFGSFMEPRQQLWWSGGVIYILMMATAFIGYVLPWGQMSFWGATVITSLFSILPSVGREVVMWIWGGFTVGNPTLNRFYSLHYFLPFLISGLVFFHLGLLHKEGSNNPLGFRTRIGNLSFYPYLYAKDLVSLFILLSLLSIIVFYFPNTLGDPDNYLEADPYGTPAHIVPEWYFLPFYAILRVIPNKVGGILTMAGAIGVIFLYPVLNISKLRSGNFRPIYSVGFWLFLCDFFLLAWSGTTPVDDYFIIIGVIVSLSYFLFFFVGSLVVGFLEKEFLFRLRELRAIGEILWQNTGFISQVFELFLHTFILKLFPKRIGEEKYCALLYPKKVI</sequence>
<keyword evidence="9 17" id="KW-0249">Electron transport</keyword>
<feature type="binding site" description="axial binding residue" evidence="16">
    <location>
        <position position="183"/>
    </location>
    <ligand>
        <name>heme b</name>
        <dbReference type="ChEBI" id="CHEBI:60344"/>
        <label>b562</label>
    </ligand>
    <ligandPart>
        <name>Fe</name>
        <dbReference type="ChEBI" id="CHEBI:18248"/>
    </ligandPart>
</feature>
<dbReference type="GO" id="GO:0005743">
    <property type="term" value="C:mitochondrial inner membrane"/>
    <property type="evidence" value="ECO:0007669"/>
    <property type="project" value="UniProtKB-SubCell"/>
</dbReference>
<name>A0A8E8PEC1_9PHAE</name>
<evidence type="ECO:0000256" key="13">
    <source>
        <dbReference type="ARBA" id="ARBA00023128"/>
    </source>
</evidence>
<dbReference type="PANTHER" id="PTHR19271">
    <property type="entry name" value="CYTOCHROME B"/>
    <property type="match status" value="1"/>
</dbReference>
<evidence type="ECO:0000256" key="17">
    <source>
        <dbReference type="RuleBase" id="RU362117"/>
    </source>
</evidence>
<dbReference type="SUPFAM" id="SSF81648">
    <property type="entry name" value="a domain/subunit of cytochrome bc1 complex (Ubiquinol-cytochrome c reductase)"/>
    <property type="match status" value="1"/>
</dbReference>
<evidence type="ECO:0000259" key="18">
    <source>
        <dbReference type="PROSITE" id="PS51002"/>
    </source>
</evidence>
<proteinExistence type="inferred from homology"/>
<keyword evidence="12" id="KW-0793">Thylakoid</keyword>
<evidence type="ECO:0000313" key="20">
    <source>
        <dbReference type="EMBL" id="QWE51010.1"/>
    </source>
</evidence>
<evidence type="ECO:0000256" key="9">
    <source>
        <dbReference type="ARBA" id="ARBA00022982"/>
    </source>
</evidence>
<keyword evidence="4 16" id="KW-0349">Heme</keyword>
<dbReference type="EMBL" id="MT747832">
    <property type="protein sequence ID" value="QWE51010.1"/>
    <property type="molecule type" value="Genomic_DNA"/>
</dbReference>
<dbReference type="InterPro" id="IPR030689">
    <property type="entry name" value="Cytochrome_b"/>
</dbReference>
<evidence type="ECO:0000259" key="19">
    <source>
        <dbReference type="PROSITE" id="PS51003"/>
    </source>
</evidence>
<protein>
    <recommendedName>
        <fullName evidence="2 17">Cytochrome b</fullName>
    </recommendedName>
</protein>
<evidence type="ECO:0000256" key="16">
    <source>
        <dbReference type="PIRSR" id="PIRSR038885-2"/>
    </source>
</evidence>
<geneLocation type="mitochondrion" evidence="20"/>
<evidence type="ECO:0000256" key="5">
    <source>
        <dbReference type="ARBA" id="ARBA00022660"/>
    </source>
</evidence>
<dbReference type="GO" id="GO:0045275">
    <property type="term" value="C:respiratory chain complex III"/>
    <property type="evidence" value="ECO:0007669"/>
    <property type="project" value="InterPro"/>
</dbReference>
<feature type="transmembrane region" description="Helical" evidence="17">
    <location>
        <begin position="141"/>
        <end position="167"/>
    </location>
</feature>
<feature type="transmembrane region" description="Helical" evidence="17">
    <location>
        <begin position="221"/>
        <end position="247"/>
    </location>
</feature>
<dbReference type="GO" id="GO:0006122">
    <property type="term" value="P:mitochondrial electron transport, ubiquinol to cytochrome c"/>
    <property type="evidence" value="ECO:0007669"/>
    <property type="project" value="TreeGrafter"/>
</dbReference>
<feature type="transmembrane region" description="Helical" evidence="17">
    <location>
        <begin position="179"/>
        <end position="200"/>
    </location>
</feature>
<feature type="transmembrane region" description="Helical" evidence="17">
    <location>
        <begin position="289"/>
        <end position="308"/>
    </location>
</feature>
<dbReference type="SUPFAM" id="SSF81342">
    <property type="entry name" value="Transmembrane di-heme cytochromes"/>
    <property type="match status" value="1"/>
</dbReference>
<dbReference type="InterPro" id="IPR027387">
    <property type="entry name" value="Cytb/b6-like_sf"/>
</dbReference>
<evidence type="ECO:0000256" key="1">
    <source>
        <dbReference type="ARBA" id="ARBA00004448"/>
    </source>
</evidence>
<dbReference type="Pfam" id="PF00032">
    <property type="entry name" value="Cytochrom_B_C"/>
    <property type="match status" value="1"/>
</dbReference>
<evidence type="ECO:0000256" key="8">
    <source>
        <dbReference type="ARBA" id="ARBA00022792"/>
    </source>
</evidence>
<keyword evidence="8" id="KW-0999">Mitochondrion inner membrane</keyword>
<dbReference type="CDD" id="cd00284">
    <property type="entry name" value="Cytochrome_b_N"/>
    <property type="match status" value="1"/>
</dbReference>
<dbReference type="AlphaFoldDB" id="A0A8E8PEC1"/>
<keyword evidence="11 16" id="KW-0408">Iron</keyword>
<keyword evidence="14 17" id="KW-0472">Membrane</keyword>
<feature type="transmembrane region" description="Helical" evidence="17">
    <location>
        <begin position="320"/>
        <end position="341"/>
    </location>
</feature>
<dbReference type="GO" id="GO:0008121">
    <property type="term" value="F:quinol-cytochrome-c reductase activity"/>
    <property type="evidence" value="ECO:0007669"/>
    <property type="project" value="InterPro"/>
</dbReference>
<dbReference type="GO" id="GO:0046872">
    <property type="term" value="F:metal ion binding"/>
    <property type="evidence" value="ECO:0007669"/>
    <property type="project" value="UniProtKB-UniRule"/>
</dbReference>
<feature type="binding site" evidence="15">
    <location>
        <position position="202"/>
    </location>
    <ligand>
        <name>a ubiquinone</name>
        <dbReference type="ChEBI" id="CHEBI:16389"/>
    </ligand>
</feature>
<feature type="binding site" description="axial binding residue" evidence="16">
    <location>
        <position position="197"/>
    </location>
    <ligand>
        <name>heme b</name>
        <dbReference type="ChEBI" id="CHEBI:60344"/>
        <label>b566</label>
    </ligand>
    <ligandPart>
        <name>Fe</name>
        <dbReference type="ChEBI" id="CHEBI:18248"/>
    </ligandPart>
</feature>
<keyword evidence="5 17" id="KW-0679">Respiratory chain</keyword>
<dbReference type="PANTHER" id="PTHR19271:SF16">
    <property type="entry name" value="CYTOCHROME B"/>
    <property type="match status" value="1"/>
</dbReference>
<evidence type="ECO:0000256" key="10">
    <source>
        <dbReference type="ARBA" id="ARBA00022989"/>
    </source>
</evidence>
<dbReference type="Pfam" id="PF00033">
    <property type="entry name" value="Cytochrome_B"/>
    <property type="match status" value="1"/>
</dbReference>
<dbReference type="InterPro" id="IPR036150">
    <property type="entry name" value="Cyt_b/b6_C_sf"/>
</dbReference>
<comment type="subcellular location">
    <subcellularLocation>
        <location evidence="1">Mitochondrion inner membrane</location>
        <topology evidence="1">Multi-pass membrane protein</topology>
    </subcellularLocation>
</comment>
<dbReference type="InterPro" id="IPR005798">
    <property type="entry name" value="Cyt_b/b6_C"/>
</dbReference>
<evidence type="ECO:0000256" key="2">
    <source>
        <dbReference type="ARBA" id="ARBA00013531"/>
    </source>
</evidence>
<feature type="domain" description="Cytochrome b/b6 C-terminal region profile" evidence="19">
    <location>
        <begin position="211"/>
        <end position="381"/>
    </location>
</feature>
<evidence type="ECO:0000256" key="14">
    <source>
        <dbReference type="ARBA" id="ARBA00023136"/>
    </source>
</evidence>
<organism evidence="20">
    <name type="scientific">Phaeophyceae sp</name>
    <dbReference type="NCBI Taxonomy" id="2249243"/>
    <lineage>
        <taxon>Eukaryota</taxon>
        <taxon>Sar</taxon>
        <taxon>Stramenopiles</taxon>
        <taxon>Ochrophyta</taxon>
        <taxon>PX clade</taxon>
        <taxon>Phaeophyceae</taxon>
    </lineage>
</organism>
<comment type="cofactor">
    <cofactor evidence="17">
        <name>heme b</name>
        <dbReference type="ChEBI" id="CHEBI:60344"/>
    </cofactor>
    <text evidence="17">Binds 2 heme groups non-covalently.</text>
</comment>
<evidence type="ECO:0000256" key="7">
    <source>
        <dbReference type="ARBA" id="ARBA00022723"/>
    </source>
</evidence>
<keyword evidence="7 16" id="KW-0479">Metal-binding</keyword>
<feature type="transmembrane region" description="Helical" evidence="17">
    <location>
        <begin position="347"/>
        <end position="373"/>
    </location>
</feature>
<dbReference type="GO" id="GO:0016491">
    <property type="term" value="F:oxidoreductase activity"/>
    <property type="evidence" value="ECO:0007669"/>
    <property type="project" value="UniProtKB-UniRule"/>
</dbReference>
<feature type="transmembrane region" description="Helical" evidence="17">
    <location>
        <begin position="113"/>
        <end position="134"/>
    </location>
</feature>
<feature type="transmembrane region" description="Helical" evidence="17">
    <location>
        <begin position="30"/>
        <end position="55"/>
    </location>
</feature>
<dbReference type="PROSITE" id="PS51002">
    <property type="entry name" value="CYTB_NTER"/>
    <property type="match status" value="1"/>
</dbReference>
<dbReference type="InterPro" id="IPR048259">
    <property type="entry name" value="Cytochrome_b_N_euk/bac"/>
</dbReference>
<dbReference type="PIRSF" id="PIRSF038885">
    <property type="entry name" value="COB"/>
    <property type="match status" value="1"/>
</dbReference>
<comment type="cofactor">
    <cofactor evidence="16">
        <name>heme</name>
        <dbReference type="ChEBI" id="CHEBI:30413"/>
    </cofactor>
    <text evidence="16">Binds 2 heme groups non-covalently.</text>
</comment>
<evidence type="ECO:0000256" key="3">
    <source>
        <dbReference type="ARBA" id="ARBA00022448"/>
    </source>
</evidence>
<comment type="function">
    <text evidence="17">Component of the ubiquinol-cytochrome c reductase complex (complex III or cytochrome b-c1 complex) that is part of the mitochondrial respiratory chain. The b-c1 complex mediates electron transfer from ubiquinol to cytochrome c. Contributes to the generation of a proton gradient across the mitochondrial membrane that is then used for ATP synthesis.</text>
</comment>
<comment type="similarity">
    <text evidence="17">Belongs to the cytochrome b family.</text>
</comment>
<feature type="binding site" description="axial binding residue" evidence="16">
    <location>
        <position position="96"/>
    </location>
    <ligand>
        <name>heme b</name>
        <dbReference type="ChEBI" id="CHEBI:60344"/>
        <label>b566</label>
    </ligand>
    <ligandPart>
        <name>Fe</name>
        <dbReference type="ChEBI" id="CHEBI:18248"/>
    </ligandPart>
</feature>
<dbReference type="PROSITE" id="PS51003">
    <property type="entry name" value="CYTB_CTER"/>
    <property type="match status" value="1"/>
</dbReference>
<evidence type="ECO:0000256" key="6">
    <source>
        <dbReference type="ARBA" id="ARBA00022692"/>
    </source>
</evidence>